<protein>
    <submittedName>
        <fullName evidence="1">DUF4382 domain-containing protein</fullName>
    </submittedName>
</protein>
<dbReference type="Proteomes" id="UP001172911">
    <property type="component" value="Unassembled WGS sequence"/>
</dbReference>
<dbReference type="PROSITE" id="PS51257">
    <property type="entry name" value="PROKAR_LIPOPROTEIN"/>
    <property type="match status" value="1"/>
</dbReference>
<accession>A0AAW7ZCA6</accession>
<reference evidence="1" key="2">
    <citation type="submission" date="2023-03" db="EMBL/GenBank/DDBJ databases">
        <authorList>
            <person name="Zhang Z."/>
        </authorList>
    </citation>
    <scope>NUCLEOTIDE SEQUENCE</scope>
    <source>
        <strain evidence="1">DSA</strain>
    </source>
</reference>
<evidence type="ECO:0000313" key="1">
    <source>
        <dbReference type="EMBL" id="MDO7786794.1"/>
    </source>
</evidence>
<reference evidence="1" key="1">
    <citation type="journal article" date="2023" name="J. Hazard. Mater.">
        <title>Anaerobic biodegradation of pyrene and benzo[a]pyrene by a new sulfate-reducing Desulforamulus aquiferis strain DSA.</title>
        <authorList>
            <person name="Zhang Z."/>
            <person name="Sun J."/>
            <person name="Gong X."/>
            <person name="Wang C."/>
            <person name="Wang H."/>
        </authorList>
    </citation>
    <scope>NUCLEOTIDE SEQUENCE</scope>
    <source>
        <strain evidence="1">DSA</strain>
    </source>
</reference>
<dbReference type="EMBL" id="JARPTC010000007">
    <property type="protein sequence ID" value="MDO7786794.1"/>
    <property type="molecule type" value="Genomic_DNA"/>
</dbReference>
<sequence length="278" mass="30280">MFRKNIITLVFIIILLAVTGCSNSNSQGESKEQPAGKKVGTLQFIANGEDFIREGFISKDGWALTFDHVYVNLSEITAYQAEPPYDAHNGGEITAKEKVALAGSLTVDLAEGDEDAPPVLAGESQEAPIGHYNAISWKMTRAMDGPAKGYSLVIVGQAVKDDKTIDFVLKYETEYKYTGGDYVGDERKGVLQEGGTADIEMTFHFDHIFGDMETPADDELNTGALGFKPFADLANDGKFEVDMTTLKEKLSAEDYKMLVDVLPSLGHVGEGHCHVEVQ</sequence>
<organism evidence="1 2">
    <name type="scientific">Desulforamulus aquiferis</name>
    <dbReference type="NCBI Taxonomy" id="1397668"/>
    <lineage>
        <taxon>Bacteria</taxon>
        <taxon>Bacillati</taxon>
        <taxon>Bacillota</taxon>
        <taxon>Clostridia</taxon>
        <taxon>Eubacteriales</taxon>
        <taxon>Peptococcaceae</taxon>
        <taxon>Desulforamulus</taxon>
    </lineage>
</organism>
<proteinExistence type="predicted"/>
<evidence type="ECO:0000313" key="2">
    <source>
        <dbReference type="Proteomes" id="UP001172911"/>
    </source>
</evidence>
<dbReference type="AlphaFoldDB" id="A0AAW7ZCA6"/>
<gene>
    <name evidence="1" type="ORF">P6N53_06110</name>
</gene>
<name>A0AAW7ZCA6_9FIRM</name>
<keyword evidence="2" id="KW-1185">Reference proteome</keyword>
<comment type="caution">
    <text evidence="1">The sequence shown here is derived from an EMBL/GenBank/DDBJ whole genome shotgun (WGS) entry which is preliminary data.</text>
</comment>
<dbReference type="RefSeq" id="WP_304541899.1">
    <property type="nucleotide sequence ID" value="NZ_JARPTC010000007.1"/>
</dbReference>